<evidence type="ECO:0000256" key="1">
    <source>
        <dbReference type="ARBA" id="ARBA00004651"/>
    </source>
</evidence>
<evidence type="ECO:0000313" key="13">
    <source>
        <dbReference type="Proteomes" id="UP000054717"/>
    </source>
</evidence>
<keyword evidence="9" id="KW-0175">Coiled coil</keyword>
<dbReference type="InterPro" id="IPR004089">
    <property type="entry name" value="MCPsignal_dom"/>
</dbReference>
<dbReference type="PROSITE" id="PS50111">
    <property type="entry name" value="CHEMOTAXIS_TRANSDUC_2"/>
    <property type="match status" value="1"/>
</dbReference>
<comment type="subcellular location">
    <subcellularLocation>
        <location evidence="1">Cell membrane</location>
        <topology evidence="1">Multi-pass membrane protein</topology>
    </subcellularLocation>
</comment>
<evidence type="ECO:0000313" key="12">
    <source>
        <dbReference type="EMBL" id="SAL78279.1"/>
    </source>
</evidence>
<dbReference type="InterPro" id="IPR051310">
    <property type="entry name" value="MCP_chemotaxis"/>
</dbReference>
<dbReference type="SUPFAM" id="SSF58104">
    <property type="entry name" value="Methyl-accepting chemotaxis protein (MCP) signaling domain"/>
    <property type="match status" value="1"/>
</dbReference>
<dbReference type="InterPro" id="IPR033480">
    <property type="entry name" value="sCache_2"/>
</dbReference>
<evidence type="ECO:0000256" key="9">
    <source>
        <dbReference type="SAM" id="Coils"/>
    </source>
</evidence>
<keyword evidence="2" id="KW-1003">Cell membrane</keyword>
<reference evidence="12" key="1">
    <citation type="submission" date="2016-01" db="EMBL/GenBank/DDBJ databases">
        <authorList>
            <person name="Peeters Charlotte."/>
        </authorList>
    </citation>
    <scope>NUCLEOTIDE SEQUENCE</scope>
    <source>
        <strain evidence="12">LMG 22936</strain>
    </source>
</reference>
<evidence type="ECO:0000256" key="3">
    <source>
        <dbReference type="ARBA" id="ARBA00022481"/>
    </source>
</evidence>
<keyword evidence="5 10" id="KW-1133">Transmembrane helix</keyword>
<dbReference type="Proteomes" id="UP000054717">
    <property type="component" value="Unassembled WGS sequence"/>
</dbReference>
<evidence type="ECO:0000256" key="7">
    <source>
        <dbReference type="ARBA" id="ARBA00029447"/>
    </source>
</evidence>
<accession>A0A158KBW8</accession>
<keyword evidence="3" id="KW-0488">Methylation</keyword>
<evidence type="ECO:0000256" key="6">
    <source>
        <dbReference type="ARBA" id="ARBA00023136"/>
    </source>
</evidence>
<feature type="coiled-coil region" evidence="9">
    <location>
        <begin position="445"/>
        <end position="483"/>
    </location>
</feature>
<dbReference type="PANTHER" id="PTHR43531:SF14">
    <property type="entry name" value="METHYL-ACCEPTING CHEMOTAXIS PROTEIN I-RELATED"/>
    <property type="match status" value="1"/>
</dbReference>
<evidence type="ECO:0000256" key="4">
    <source>
        <dbReference type="ARBA" id="ARBA00022692"/>
    </source>
</evidence>
<dbReference type="EMBL" id="FCNZ02000040">
    <property type="protein sequence ID" value="SAL78279.1"/>
    <property type="molecule type" value="Genomic_DNA"/>
</dbReference>
<sequence>MADAYRMRALRMEETQRDLKHATEVANSIVKEFAQQAASGSITQDKAKESALNALRGVRFGDNGYFSVFDSQAKVLAHPIKPEFVGKTMMEFRDPNGVFLYRELIDVGKRQGTGYTYYSFAKPGSNEILPKMSYVSMYQPWDWFLVTGVYIDDINAAFYSSLGWSLGGLAVIAVVLSVVVSRLNRGILRSMGGEPAYAAEVANQIADNNLTVDVATAVDDRSSLMYSMARMRTQLLGAIDSVKTSANAIASASREIAVGNTDLSSRTEQQAASLEETAASMEELTAAVKHNSENARQASGLAGTARDVANEGATIVGDVVGTMAEIEQSSQKIAEIIGMIEGIAFQTNILALNAAVEAARAGEQGRGFAVVASEVRSLAQRSSTAAKEIRELIEASGTRVHAGTELVGRAGETMTKISSAIQKVTDIMDEIASASNEQSRGIEQVNQAISQMDEVTQQNAALVEQAAAAAGSLQDQAETLRATMAVFRTAA</sequence>
<evidence type="ECO:0000256" key="2">
    <source>
        <dbReference type="ARBA" id="ARBA00022475"/>
    </source>
</evidence>
<evidence type="ECO:0000256" key="10">
    <source>
        <dbReference type="SAM" id="Phobius"/>
    </source>
</evidence>
<dbReference type="Gene3D" id="1.10.287.950">
    <property type="entry name" value="Methyl-accepting chemotaxis protein"/>
    <property type="match status" value="1"/>
</dbReference>
<feature type="transmembrane region" description="Helical" evidence="10">
    <location>
        <begin position="162"/>
        <end position="181"/>
    </location>
</feature>
<dbReference type="GO" id="GO:0006935">
    <property type="term" value="P:chemotaxis"/>
    <property type="evidence" value="ECO:0007669"/>
    <property type="project" value="InterPro"/>
</dbReference>
<keyword evidence="4 10" id="KW-0812">Transmembrane</keyword>
<dbReference type="SMART" id="SM01049">
    <property type="entry name" value="Cache_2"/>
    <property type="match status" value="1"/>
</dbReference>
<dbReference type="AlphaFoldDB" id="A0A158KBW8"/>
<comment type="similarity">
    <text evidence="7">Belongs to the methyl-accepting chemotaxis (MCP) protein family.</text>
</comment>
<dbReference type="GO" id="GO:0007165">
    <property type="term" value="P:signal transduction"/>
    <property type="evidence" value="ECO:0007669"/>
    <property type="project" value="UniProtKB-KW"/>
</dbReference>
<dbReference type="PRINTS" id="PR00260">
    <property type="entry name" value="CHEMTRNSDUCR"/>
</dbReference>
<proteinExistence type="inferred from homology"/>
<dbReference type="GO" id="GO:0005886">
    <property type="term" value="C:plasma membrane"/>
    <property type="evidence" value="ECO:0007669"/>
    <property type="project" value="UniProtKB-SubCell"/>
</dbReference>
<gene>
    <name evidence="12" type="ORF">AWB66_05812</name>
</gene>
<organism evidence="12 13">
    <name type="scientific">Caballeronia telluris</name>
    <dbReference type="NCBI Taxonomy" id="326475"/>
    <lineage>
        <taxon>Bacteria</taxon>
        <taxon>Pseudomonadati</taxon>
        <taxon>Pseudomonadota</taxon>
        <taxon>Betaproteobacteria</taxon>
        <taxon>Burkholderiales</taxon>
        <taxon>Burkholderiaceae</taxon>
        <taxon>Caballeronia</taxon>
    </lineage>
</organism>
<keyword evidence="6 10" id="KW-0472">Membrane</keyword>
<dbReference type="PANTHER" id="PTHR43531">
    <property type="entry name" value="PROTEIN ICFG"/>
    <property type="match status" value="1"/>
</dbReference>
<evidence type="ECO:0000256" key="5">
    <source>
        <dbReference type="ARBA" id="ARBA00022989"/>
    </source>
</evidence>
<dbReference type="FunFam" id="1.10.287.950:FF:000001">
    <property type="entry name" value="Methyl-accepting chemotaxis sensory transducer"/>
    <property type="match status" value="1"/>
</dbReference>
<protein>
    <submittedName>
        <fullName evidence="12">Methyl-accepting chemotaxis sensory transducer</fullName>
    </submittedName>
</protein>
<dbReference type="Pfam" id="PF17200">
    <property type="entry name" value="sCache_2"/>
    <property type="match status" value="1"/>
</dbReference>
<dbReference type="SMART" id="SM00283">
    <property type="entry name" value="MA"/>
    <property type="match status" value="1"/>
</dbReference>
<dbReference type="STRING" id="326475.AWB66_05812"/>
<evidence type="ECO:0000256" key="8">
    <source>
        <dbReference type="PROSITE-ProRule" id="PRU00284"/>
    </source>
</evidence>
<name>A0A158KBW8_9BURK</name>
<dbReference type="Gene3D" id="3.30.450.20">
    <property type="entry name" value="PAS domain"/>
    <property type="match status" value="1"/>
</dbReference>
<evidence type="ECO:0000259" key="11">
    <source>
        <dbReference type="PROSITE" id="PS50111"/>
    </source>
</evidence>
<dbReference type="GO" id="GO:0004888">
    <property type="term" value="F:transmembrane signaling receptor activity"/>
    <property type="evidence" value="ECO:0007669"/>
    <property type="project" value="InterPro"/>
</dbReference>
<keyword evidence="8" id="KW-0807">Transducer</keyword>
<keyword evidence="13" id="KW-1185">Reference proteome</keyword>
<dbReference type="InterPro" id="IPR004090">
    <property type="entry name" value="Chemotax_Me-accpt_rcpt"/>
</dbReference>
<dbReference type="Pfam" id="PF00015">
    <property type="entry name" value="MCPsignal"/>
    <property type="match status" value="1"/>
</dbReference>
<dbReference type="CDD" id="cd11386">
    <property type="entry name" value="MCP_signal"/>
    <property type="match status" value="1"/>
</dbReference>
<comment type="caution">
    <text evidence="12">The sequence shown here is derived from an EMBL/GenBank/DDBJ whole genome shotgun (WGS) entry which is preliminary data.</text>
</comment>
<feature type="domain" description="Methyl-accepting transducer" evidence="11">
    <location>
        <begin position="245"/>
        <end position="474"/>
    </location>
</feature>